<dbReference type="PROSITE" id="PS50850">
    <property type="entry name" value="MFS"/>
    <property type="match status" value="1"/>
</dbReference>
<evidence type="ECO:0000256" key="5">
    <source>
        <dbReference type="ARBA" id="ARBA00022989"/>
    </source>
</evidence>
<feature type="transmembrane region" description="Helical" evidence="8">
    <location>
        <begin position="97"/>
        <end position="121"/>
    </location>
</feature>
<evidence type="ECO:0000256" key="2">
    <source>
        <dbReference type="ARBA" id="ARBA00010992"/>
    </source>
</evidence>
<evidence type="ECO:0000256" key="3">
    <source>
        <dbReference type="ARBA" id="ARBA00022448"/>
    </source>
</evidence>
<feature type="domain" description="Major facilitator superfamily (MFS) profile" evidence="9">
    <location>
        <begin position="8"/>
        <end position="442"/>
    </location>
</feature>
<dbReference type="EMBL" id="VWXC01000007">
    <property type="protein sequence ID" value="NIG19336.1"/>
    <property type="molecule type" value="Genomic_DNA"/>
</dbReference>
<feature type="transmembrane region" description="Helical" evidence="8">
    <location>
        <begin position="46"/>
        <end position="67"/>
    </location>
</feature>
<proteinExistence type="inferred from homology"/>
<reference evidence="10 11" key="1">
    <citation type="journal article" date="2019" name="bioRxiv">
        <title>Bacteria contribute to plant secondary compound degradation in a generalist herbivore system.</title>
        <authorList>
            <person name="Francoeur C.B."/>
            <person name="Khadempour L."/>
            <person name="Moreira-Soto R.D."/>
            <person name="Gotting K."/>
            <person name="Book A.J."/>
            <person name="Pinto-Tomas A.A."/>
            <person name="Keefover-Ring K."/>
            <person name="Currie C.R."/>
        </authorList>
    </citation>
    <scope>NUCLEOTIDE SEQUENCE [LARGE SCALE GENOMIC DNA]</scope>
    <source>
        <strain evidence="10">Al-1710</strain>
    </source>
</reference>
<dbReference type="Gene3D" id="1.20.1250.20">
    <property type="entry name" value="MFS general substrate transporter like domains"/>
    <property type="match status" value="2"/>
</dbReference>
<feature type="transmembrane region" description="Helical" evidence="8">
    <location>
        <begin position="413"/>
        <end position="435"/>
    </location>
</feature>
<dbReference type="InterPro" id="IPR020846">
    <property type="entry name" value="MFS_dom"/>
</dbReference>
<feature type="transmembrane region" description="Helical" evidence="8">
    <location>
        <begin position="320"/>
        <end position="340"/>
    </location>
</feature>
<dbReference type="Pfam" id="PF00083">
    <property type="entry name" value="Sugar_tr"/>
    <property type="match status" value="1"/>
</dbReference>
<dbReference type="InterPro" id="IPR005828">
    <property type="entry name" value="MFS_sugar_transport-like"/>
</dbReference>
<feature type="transmembrane region" description="Helical" evidence="8">
    <location>
        <begin position="346"/>
        <end position="370"/>
    </location>
</feature>
<evidence type="ECO:0000256" key="1">
    <source>
        <dbReference type="ARBA" id="ARBA00004127"/>
    </source>
</evidence>
<feature type="transmembrane region" description="Helical" evidence="8">
    <location>
        <begin position="74"/>
        <end position="91"/>
    </location>
</feature>
<keyword evidence="6 8" id="KW-0472">Membrane</keyword>
<gene>
    <name evidence="10" type="ORF">F3J37_11705</name>
</gene>
<name>A0ABX0RP26_9GAMM</name>
<comment type="subcellular location">
    <subcellularLocation>
        <location evidence="1">Endomembrane system</location>
        <topology evidence="1">Multi-pass membrane protein</topology>
    </subcellularLocation>
</comment>
<evidence type="ECO:0000313" key="11">
    <source>
        <dbReference type="Proteomes" id="UP001515780"/>
    </source>
</evidence>
<keyword evidence="11" id="KW-1185">Reference proteome</keyword>
<dbReference type="PANTHER" id="PTHR48020">
    <property type="entry name" value="PROTON MYO-INOSITOL COTRANSPORTER"/>
    <property type="match status" value="1"/>
</dbReference>
<dbReference type="RefSeq" id="WP_166933524.1">
    <property type="nucleotide sequence ID" value="NZ_VWXC01000007.1"/>
</dbReference>
<evidence type="ECO:0000256" key="6">
    <source>
        <dbReference type="ARBA" id="ARBA00023136"/>
    </source>
</evidence>
<dbReference type="Proteomes" id="UP001515780">
    <property type="component" value="Unassembled WGS sequence"/>
</dbReference>
<evidence type="ECO:0000259" key="9">
    <source>
        <dbReference type="PROSITE" id="PS50850"/>
    </source>
</evidence>
<dbReference type="NCBIfam" id="TIGR00879">
    <property type="entry name" value="SP"/>
    <property type="match status" value="1"/>
</dbReference>
<evidence type="ECO:0000313" key="10">
    <source>
        <dbReference type="EMBL" id="NIG19336.1"/>
    </source>
</evidence>
<evidence type="ECO:0000256" key="7">
    <source>
        <dbReference type="RuleBase" id="RU003346"/>
    </source>
</evidence>
<evidence type="ECO:0000256" key="4">
    <source>
        <dbReference type="ARBA" id="ARBA00022692"/>
    </source>
</evidence>
<dbReference type="PROSITE" id="PS00217">
    <property type="entry name" value="SUGAR_TRANSPORT_2"/>
    <property type="match status" value="1"/>
</dbReference>
<dbReference type="PANTHER" id="PTHR48020:SF12">
    <property type="entry name" value="PROTON MYO-INOSITOL COTRANSPORTER"/>
    <property type="match status" value="1"/>
</dbReference>
<dbReference type="InterPro" id="IPR005829">
    <property type="entry name" value="Sugar_transporter_CS"/>
</dbReference>
<keyword evidence="4 8" id="KW-0812">Transmembrane</keyword>
<feature type="transmembrane region" description="Helical" evidence="8">
    <location>
        <begin position="250"/>
        <end position="270"/>
    </location>
</feature>
<dbReference type="InterPro" id="IPR036259">
    <property type="entry name" value="MFS_trans_sf"/>
</dbReference>
<protein>
    <submittedName>
        <fullName evidence="10">Sugar porter family MFS transporter</fullName>
    </submittedName>
</protein>
<feature type="transmembrane region" description="Helical" evidence="8">
    <location>
        <begin position="290"/>
        <end position="308"/>
    </location>
</feature>
<feature type="transmembrane region" description="Helical" evidence="8">
    <location>
        <begin position="133"/>
        <end position="157"/>
    </location>
</feature>
<feature type="transmembrane region" description="Helical" evidence="8">
    <location>
        <begin position="169"/>
        <end position="190"/>
    </location>
</feature>
<dbReference type="InterPro" id="IPR003663">
    <property type="entry name" value="Sugar/inositol_transpt"/>
</dbReference>
<comment type="similarity">
    <text evidence="2 7">Belongs to the major facilitator superfamily. Sugar transporter (TC 2.A.1.1) family.</text>
</comment>
<accession>A0ABX0RP26</accession>
<dbReference type="PRINTS" id="PR00171">
    <property type="entry name" value="SUGRTRNSPORT"/>
</dbReference>
<organism evidence="10 11">
    <name type="scientific">Candidatus Pantoea communis</name>
    <dbReference type="NCBI Taxonomy" id="2608354"/>
    <lineage>
        <taxon>Bacteria</taxon>
        <taxon>Pseudomonadati</taxon>
        <taxon>Pseudomonadota</taxon>
        <taxon>Gammaproteobacteria</taxon>
        <taxon>Enterobacterales</taxon>
        <taxon>Erwiniaceae</taxon>
        <taxon>Pantoea</taxon>
    </lineage>
</organism>
<comment type="caution">
    <text evidence="10">The sequence shown here is derived from an EMBL/GenBank/DDBJ whole genome shotgun (WGS) entry which is preliminary data.</text>
</comment>
<keyword evidence="3 7" id="KW-0813">Transport</keyword>
<dbReference type="InterPro" id="IPR050814">
    <property type="entry name" value="Myo-inositol_Transporter"/>
</dbReference>
<sequence length="467" mass="51183">MNKVNLRLALIASIGGLLFGYETAVIAGAIKHLTTYFSLTSAEVGWAVSSALAGCMVGAVAGGFVINKFGRKKALIVAALFILISAIGTALPPNFTMFWMFRIVGGLGVGLASLTVPVYISEISAHEVRGRMTGIYQLMIAGGIMVVYIVNTVIALSNTDPVWALDSSWRWMFASMGIPAAFFFIALFTIPETPHWLIRNNRIEEAREVIARVHGGNNETLNVVSGIISSFSQNGKRKKSVNILSKENRFLTMIVFGTAVLVNSTGINAVLYYGNVLLESIGLASGENAFWQQIAIGVMLFSSTFIALRYVEQSGRRKLLLIGTAGCGASICLLGVLIYLHMTSLWMLVLILAYIVFFSAFVGPIFWIMLPEMAPNHLRDRLVSAAVLIVWVSNFMVAQTFPMMNDSPVLRQLFNGSFPFFIYAVFCGLYFLLTLKYLPETRNRTLEEISLELTSGKKQAAKEAITD</sequence>
<keyword evidence="5 8" id="KW-1133">Transmembrane helix</keyword>
<evidence type="ECO:0000256" key="8">
    <source>
        <dbReference type="SAM" id="Phobius"/>
    </source>
</evidence>
<feature type="transmembrane region" description="Helical" evidence="8">
    <location>
        <begin position="382"/>
        <end position="401"/>
    </location>
</feature>
<dbReference type="SUPFAM" id="SSF103473">
    <property type="entry name" value="MFS general substrate transporter"/>
    <property type="match status" value="1"/>
</dbReference>